<dbReference type="Proteomes" id="UP000092600">
    <property type="component" value="Unassembled WGS sequence"/>
</dbReference>
<dbReference type="InterPro" id="IPR019378">
    <property type="entry name" value="GDP-Fuc_O-FucTrfase"/>
</dbReference>
<dbReference type="GO" id="GO:0006004">
    <property type="term" value="P:fucose metabolic process"/>
    <property type="evidence" value="ECO:0007669"/>
    <property type="project" value="UniProtKB-KW"/>
</dbReference>
<dbReference type="PANTHER" id="PTHR31741:SF4">
    <property type="entry name" value="O-FUCOSYLTRANSFERASE 28"/>
    <property type="match status" value="1"/>
</dbReference>
<keyword evidence="11" id="KW-0294">Fucose metabolism</keyword>
<comment type="similarity">
    <text evidence="3">Belongs to the glycosyltransferase GT106 family.</text>
</comment>
<dbReference type="GO" id="GO:0016020">
    <property type="term" value="C:membrane"/>
    <property type="evidence" value="ECO:0007669"/>
    <property type="project" value="UniProtKB-SubCell"/>
</dbReference>
<accession>A0A199UK79</accession>
<keyword evidence="4" id="KW-0328">Glycosyltransferase</keyword>
<evidence type="ECO:0000256" key="3">
    <source>
        <dbReference type="ARBA" id="ARBA00007737"/>
    </source>
</evidence>
<evidence type="ECO:0000256" key="10">
    <source>
        <dbReference type="ARBA" id="ARBA00023180"/>
    </source>
</evidence>
<protein>
    <recommendedName>
        <fullName evidence="13">O-fucosyltransferase family protein</fullName>
    </recommendedName>
</protein>
<reference evidence="14 15" key="1">
    <citation type="journal article" date="2016" name="DNA Res.">
        <title>The draft genome of MD-2 pineapple using hybrid error correction of long reads.</title>
        <authorList>
            <person name="Redwan R.M."/>
            <person name="Saidin A."/>
            <person name="Kumar S.V."/>
        </authorList>
    </citation>
    <scope>NUCLEOTIDE SEQUENCE [LARGE SCALE GENOMIC DNA]</scope>
    <source>
        <strain evidence="15">cv. MD2</strain>
        <tissue evidence="14">Leaf</tissue>
    </source>
</reference>
<keyword evidence="7" id="KW-0735">Signal-anchor</keyword>
<dbReference type="STRING" id="4615.A0A199UK79"/>
<dbReference type="PANTHER" id="PTHR31741">
    <property type="entry name" value="OS02G0726500 PROTEIN-RELATED"/>
    <property type="match status" value="1"/>
</dbReference>
<evidence type="ECO:0000256" key="6">
    <source>
        <dbReference type="ARBA" id="ARBA00022692"/>
    </source>
</evidence>
<keyword evidence="5" id="KW-0808">Transferase</keyword>
<evidence type="ECO:0000313" key="15">
    <source>
        <dbReference type="Proteomes" id="UP000092600"/>
    </source>
</evidence>
<evidence type="ECO:0000256" key="13">
    <source>
        <dbReference type="ARBA" id="ARBA00030350"/>
    </source>
</evidence>
<keyword evidence="12" id="KW-0119">Carbohydrate metabolism</keyword>
<evidence type="ECO:0000256" key="9">
    <source>
        <dbReference type="ARBA" id="ARBA00023136"/>
    </source>
</evidence>
<proteinExistence type="inferred from homology"/>
<keyword evidence="10" id="KW-0325">Glycoprotein</keyword>
<evidence type="ECO:0000256" key="8">
    <source>
        <dbReference type="ARBA" id="ARBA00022989"/>
    </source>
</evidence>
<evidence type="ECO:0000256" key="1">
    <source>
        <dbReference type="ARBA" id="ARBA00004606"/>
    </source>
</evidence>
<dbReference type="AlphaFoldDB" id="A0A199UK79"/>
<evidence type="ECO:0000256" key="2">
    <source>
        <dbReference type="ARBA" id="ARBA00004881"/>
    </source>
</evidence>
<evidence type="ECO:0000256" key="5">
    <source>
        <dbReference type="ARBA" id="ARBA00022679"/>
    </source>
</evidence>
<dbReference type="GO" id="GO:0005737">
    <property type="term" value="C:cytoplasm"/>
    <property type="evidence" value="ECO:0007669"/>
    <property type="project" value="TreeGrafter"/>
</dbReference>
<sequence>MEMDTLHVLSGISDAKRDYFSVYANGGLNQMRLGISDMVAIAKLMNVTLVIPSIDNTSFWKDSRNHSKFIKFQDIFDVKHFIDVLRDDTMIVESLPPKYQNITPHMMPPKSWSLDSYYKNLSKIFKPHKVVRFTHTDTRLANNNPPLAIQKLRCRANYQVLRFILQIKGLAMNIIDKLKNRTTRPFMTLHLRYL</sequence>
<dbReference type="Pfam" id="PF10250">
    <property type="entry name" value="O-FucT"/>
    <property type="match status" value="1"/>
</dbReference>
<evidence type="ECO:0000256" key="11">
    <source>
        <dbReference type="ARBA" id="ARBA00023253"/>
    </source>
</evidence>
<name>A0A199UK79_ANACO</name>
<gene>
    <name evidence="14" type="ORF">ACMD2_21636</name>
</gene>
<organism evidence="14 15">
    <name type="scientific">Ananas comosus</name>
    <name type="common">Pineapple</name>
    <name type="synonym">Ananas ananas</name>
    <dbReference type="NCBI Taxonomy" id="4615"/>
    <lineage>
        <taxon>Eukaryota</taxon>
        <taxon>Viridiplantae</taxon>
        <taxon>Streptophyta</taxon>
        <taxon>Embryophyta</taxon>
        <taxon>Tracheophyta</taxon>
        <taxon>Spermatophyta</taxon>
        <taxon>Magnoliopsida</taxon>
        <taxon>Liliopsida</taxon>
        <taxon>Poales</taxon>
        <taxon>Bromeliaceae</taxon>
        <taxon>Bromelioideae</taxon>
        <taxon>Ananas</taxon>
    </lineage>
</organism>
<comment type="pathway">
    <text evidence="2">Glycan metabolism.</text>
</comment>
<comment type="caution">
    <text evidence="14">The sequence shown here is derived from an EMBL/GenBank/DDBJ whole genome shotgun (WGS) entry which is preliminary data.</text>
</comment>
<keyword evidence="8" id="KW-1133">Transmembrane helix</keyword>
<comment type="subcellular location">
    <subcellularLocation>
        <location evidence="1">Membrane</location>
        <topology evidence="1">Single-pass type II membrane protein</topology>
    </subcellularLocation>
</comment>
<evidence type="ECO:0000256" key="4">
    <source>
        <dbReference type="ARBA" id="ARBA00022676"/>
    </source>
</evidence>
<keyword evidence="9" id="KW-0472">Membrane</keyword>
<dbReference type="GO" id="GO:0016757">
    <property type="term" value="F:glycosyltransferase activity"/>
    <property type="evidence" value="ECO:0007669"/>
    <property type="project" value="UniProtKB-KW"/>
</dbReference>
<dbReference type="EMBL" id="LSRQ01007276">
    <property type="protein sequence ID" value="OAY65111.1"/>
    <property type="molecule type" value="Genomic_DNA"/>
</dbReference>
<evidence type="ECO:0000313" key="14">
    <source>
        <dbReference type="EMBL" id="OAY65111.1"/>
    </source>
</evidence>
<keyword evidence="6" id="KW-0812">Transmembrane</keyword>
<evidence type="ECO:0000256" key="12">
    <source>
        <dbReference type="ARBA" id="ARBA00023277"/>
    </source>
</evidence>
<evidence type="ECO:0000256" key="7">
    <source>
        <dbReference type="ARBA" id="ARBA00022968"/>
    </source>
</evidence>